<dbReference type="SUPFAM" id="SSF51735">
    <property type="entry name" value="NAD(P)-binding Rossmann-fold domains"/>
    <property type="match status" value="1"/>
</dbReference>
<dbReference type="OrthoDB" id="9876299at2759"/>
<sequence length="235" mass="24631">GIGKAVTAAYLSRPSHVVIGSVRDAKGPQAEDVKKLPAAHGSRLLLVSIENASHEDPKKAVAEIEAAGIDHIDIVVSNSGISPENAPLDAADPEIILDAFNVNALSSIVLFQAVNPLLLKSSAPKWISVSSRAGSIDTAEGWYYWIGAYGVSKAAQNWFTKTLHVGNPNLTAVAIHPGFVYTDMGVTAAKAAGIDLPATSAEESASKILETIDSAKRETVSGKLIDVITGDEIPW</sequence>
<dbReference type="Pfam" id="PF00106">
    <property type="entry name" value="adh_short"/>
    <property type="match status" value="1"/>
</dbReference>
<accession>A0A6A5VJ78</accession>
<reference evidence="4" key="1">
    <citation type="journal article" date="2020" name="Stud. Mycol.">
        <title>101 Dothideomycetes genomes: a test case for predicting lifestyles and emergence of pathogens.</title>
        <authorList>
            <person name="Haridas S."/>
            <person name="Albert R."/>
            <person name="Binder M."/>
            <person name="Bloem J."/>
            <person name="Labutti K."/>
            <person name="Salamov A."/>
            <person name="Andreopoulos B."/>
            <person name="Baker S."/>
            <person name="Barry K."/>
            <person name="Bills G."/>
            <person name="Bluhm B."/>
            <person name="Cannon C."/>
            <person name="Castanera R."/>
            <person name="Culley D."/>
            <person name="Daum C."/>
            <person name="Ezra D."/>
            <person name="Gonzalez J."/>
            <person name="Henrissat B."/>
            <person name="Kuo A."/>
            <person name="Liang C."/>
            <person name="Lipzen A."/>
            <person name="Lutzoni F."/>
            <person name="Magnuson J."/>
            <person name="Mondo S."/>
            <person name="Nolan M."/>
            <person name="Ohm R."/>
            <person name="Pangilinan J."/>
            <person name="Park H.-J."/>
            <person name="Ramirez L."/>
            <person name="Alfaro M."/>
            <person name="Sun H."/>
            <person name="Tritt A."/>
            <person name="Yoshinaga Y."/>
            <person name="Zwiers L.-H."/>
            <person name="Turgeon B."/>
            <person name="Goodwin S."/>
            <person name="Spatafora J."/>
            <person name="Crous P."/>
            <person name="Grigoriev I."/>
        </authorList>
    </citation>
    <scope>NUCLEOTIDE SEQUENCE</scope>
    <source>
        <strain evidence="4">CBS 107.79</strain>
    </source>
</reference>
<dbReference type="InterPro" id="IPR051468">
    <property type="entry name" value="Fungal_SecMetab_SDRs"/>
</dbReference>
<evidence type="ECO:0000313" key="5">
    <source>
        <dbReference type="Proteomes" id="UP000800036"/>
    </source>
</evidence>
<proteinExistence type="inferred from homology"/>
<dbReference type="InterPro" id="IPR036291">
    <property type="entry name" value="NAD(P)-bd_dom_sf"/>
</dbReference>
<dbReference type="GO" id="GO:0016491">
    <property type="term" value="F:oxidoreductase activity"/>
    <property type="evidence" value="ECO:0007669"/>
    <property type="project" value="UniProtKB-KW"/>
</dbReference>
<dbReference type="Gene3D" id="3.40.50.720">
    <property type="entry name" value="NAD(P)-binding Rossmann-like Domain"/>
    <property type="match status" value="1"/>
</dbReference>
<keyword evidence="5" id="KW-1185">Reference proteome</keyword>
<feature type="non-terminal residue" evidence="4">
    <location>
        <position position="1"/>
    </location>
</feature>
<keyword evidence="3" id="KW-0560">Oxidoreductase</keyword>
<dbReference type="PANTHER" id="PTHR43544:SF7">
    <property type="entry name" value="NADB-LER2"/>
    <property type="match status" value="1"/>
</dbReference>
<evidence type="ECO:0000313" key="4">
    <source>
        <dbReference type="EMBL" id="KAF1977284.1"/>
    </source>
</evidence>
<protein>
    <submittedName>
        <fullName evidence="4">NAD(P)-binding protein</fullName>
    </submittedName>
</protein>
<dbReference type="Proteomes" id="UP000800036">
    <property type="component" value="Unassembled WGS sequence"/>
</dbReference>
<dbReference type="AlphaFoldDB" id="A0A6A5VJ78"/>
<dbReference type="InterPro" id="IPR002347">
    <property type="entry name" value="SDR_fam"/>
</dbReference>
<name>A0A6A5VJ78_9PLEO</name>
<evidence type="ECO:0000256" key="3">
    <source>
        <dbReference type="ARBA" id="ARBA00023002"/>
    </source>
</evidence>
<dbReference type="PRINTS" id="PR00081">
    <property type="entry name" value="GDHRDH"/>
</dbReference>
<dbReference type="PANTHER" id="PTHR43544">
    <property type="entry name" value="SHORT-CHAIN DEHYDROGENASE/REDUCTASE"/>
    <property type="match status" value="1"/>
</dbReference>
<comment type="similarity">
    <text evidence="1">Belongs to the short-chain dehydrogenases/reductases (SDR) family.</text>
</comment>
<dbReference type="EMBL" id="ML976664">
    <property type="protein sequence ID" value="KAF1977284.1"/>
    <property type="molecule type" value="Genomic_DNA"/>
</dbReference>
<organism evidence="4 5">
    <name type="scientific">Bimuria novae-zelandiae CBS 107.79</name>
    <dbReference type="NCBI Taxonomy" id="1447943"/>
    <lineage>
        <taxon>Eukaryota</taxon>
        <taxon>Fungi</taxon>
        <taxon>Dikarya</taxon>
        <taxon>Ascomycota</taxon>
        <taxon>Pezizomycotina</taxon>
        <taxon>Dothideomycetes</taxon>
        <taxon>Pleosporomycetidae</taxon>
        <taxon>Pleosporales</taxon>
        <taxon>Massarineae</taxon>
        <taxon>Didymosphaeriaceae</taxon>
        <taxon>Bimuria</taxon>
    </lineage>
</organism>
<keyword evidence="2" id="KW-0521">NADP</keyword>
<evidence type="ECO:0000256" key="1">
    <source>
        <dbReference type="ARBA" id="ARBA00006484"/>
    </source>
</evidence>
<dbReference type="GO" id="GO:0005737">
    <property type="term" value="C:cytoplasm"/>
    <property type="evidence" value="ECO:0007669"/>
    <property type="project" value="TreeGrafter"/>
</dbReference>
<gene>
    <name evidence="4" type="ORF">BU23DRAFT_454124</name>
</gene>
<evidence type="ECO:0000256" key="2">
    <source>
        <dbReference type="ARBA" id="ARBA00022857"/>
    </source>
</evidence>